<dbReference type="EMBL" id="JAUSQL010000001">
    <property type="protein sequence ID" value="MDP9831987.1"/>
    <property type="molecule type" value="Genomic_DNA"/>
</dbReference>
<evidence type="ECO:0000313" key="2">
    <source>
        <dbReference type="EMBL" id="MDP9831987.1"/>
    </source>
</evidence>
<gene>
    <name evidence="2" type="ORF">J2S45_000666</name>
</gene>
<keyword evidence="1" id="KW-0732">Signal</keyword>
<evidence type="ECO:0000313" key="3">
    <source>
        <dbReference type="Proteomes" id="UP001230145"/>
    </source>
</evidence>
<accession>A0ABT9PGY7</accession>
<feature type="chain" id="PRO_5045762697" evidence="1">
    <location>
        <begin position="25"/>
        <end position="234"/>
    </location>
</feature>
<sequence>MAKATTSGLLAVPLAFGTAGIASAQPAQNTAAIEPEAITVSASLNSALESLAAYATASEENLTADDLATLNGALQVIMQAKAAEGEVIYSINEEGKNVYMTEVLFGDSEVMQFYYEADPASAEAAELSDAIYYPYMERAGGNEWYPKIWSGTDSKGRWVRFNRAAQGLMVGAAGTALKAAICAIPGVNAVGCAVVWGATIVAKQVIKRVGRCPEARPWLYAYPANLGTSGCRVS</sequence>
<proteinExistence type="predicted"/>
<feature type="signal peptide" evidence="1">
    <location>
        <begin position="1"/>
        <end position="24"/>
    </location>
</feature>
<protein>
    <submittedName>
        <fullName evidence="2">Uncharacterized protein</fullName>
    </submittedName>
</protein>
<evidence type="ECO:0000256" key="1">
    <source>
        <dbReference type="SAM" id="SignalP"/>
    </source>
</evidence>
<comment type="caution">
    <text evidence="2">The sequence shown here is derived from an EMBL/GenBank/DDBJ whole genome shotgun (WGS) entry which is preliminary data.</text>
</comment>
<organism evidence="2 3">
    <name type="scientific">Trueperella abortisuis</name>
    <dbReference type="NCBI Taxonomy" id="445930"/>
    <lineage>
        <taxon>Bacteria</taxon>
        <taxon>Bacillati</taxon>
        <taxon>Actinomycetota</taxon>
        <taxon>Actinomycetes</taxon>
        <taxon>Actinomycetales</taxon>
        <taxon>Actinomycetaceae</taxon>
        <taxon>Trueperella</taxon>
    </lineage>
</organism>
<reference evidence="2 3" key="1">
    <citation type="submission" date="2023-07" db="EMBL/GenBank/DDBJ databases">
        <title>Sequencing the genomes of 1000 actinobacteria strains.</title>
        <authorList>
            <person name="Klenk H.-P."/>
        </authorList>
    </citation>
    <scope>NUCLEOTIDE SEQUENCE [LARGE SCALE GENOMIC DNA]</scope>
    <source>
        <strain evidence="2 3">DSM 19515</strain>
    </source>
</reference>
<name>A0ABT9PGY7_9ACTO</name>
<dbReference type="Proteomes" id="UP001230145">
    <property type="component" value="Unassembled WGS sequence"/>
</dbReference>
<keyword evidence="3" id="KW-1185">Reference proteome</keyword>